<protein>
    <submittedName>
        <fullName evidence="4">Uncharacterized protein</fullName>
    </submittedName>
</protein>
<reference evidence="4 5" key="1">
    <citation type="journal article" date="2012" name="PLoS Pathog.">
        <title>The genome of the obligate intracellular parasite Trachipleistophora hominis: new insights into microsporidian genome dynamics and reductive evolution.</title>
        <authorList>
            <person name="Heinz E."/>
            <person name="Williams T.A."/>
            <person name="Nakjang S."/>
            <person name="Noel C.J."/>
            <person name="Swan D.C."/>
            <person name="Goldberg A.V."/>
            <person name="Harris S.R."/>
            <person name="Weinmaier T."/>
            <person name="Markert S."/>
            <person name="Becher D."/>
            <person name="Bernhardt J."/>
            <person name="Dagan T."/>
            <person name="Hacker C."/>
            <person name="Lucocq J.M."/>
            <person name="Schweder T."/>
            <person name="Rattei T."/>
            <person name="Hall N."/>
            <person name="Hirt R.P."/>
            <person name="Embley T.M."/>
        </authorList>
    </citation>
    <scope>NUCLEOTIDE SEQUENCE [LARGE SCALE GENOMIC DNA]</scope>
</reference>
<dbReference type="AlphaFoldDB" id="L7JUQ2"/>
<proteinExistence type="predicted"/>
<feature type="compositionally biased region" description="Basic and acidic residues" evidence="1">
    <location>
        <begin position="33"/>
        <end position="54"/>
    </location>
</feature>
<organism evidence="4 5">
    <name type="scientific">Trachipleistophora hominis</name>
    <name type="common">Microsporidian parasite</name>
    <dbReference type="NCBI Taxonomy" id="72359"/>
    <lineage>
        <taxon>Eukaryota</taxon>
        <taxon>Fungi</taxon>
        <taxon>Fungi incertae sedis</taxon>
        <taxon>Microsporidia</taxon>
        <taxon>Pleistophoridae</taxon>
        <taxon>Trachipleistophora</taxon>
    </lineage>
</organism>
<feature type="chain" id="PRO_5003979046" evidence="3">
    <location>
        <begin position="26"/>
        <end position="131"/>
    </location>
</feature>
<feature type="region of interest" description="Disordered" evidence="1">
    <location>
        <begin position="30"/>
        <end position="95"/>
    </location>
</feature>
<dbReference type="InParanoid" id="L7JUQ2"/>
<evidence type="ECO:0000256" key="2">
    <source>
        <dbReference type="SAM" id="Phobius"/>
    </source>
</evidence>
<name>L7JUQ2_TRAHO</name>
<evidence type="ECO:0000313" key="4">
    <source>
        <dbReference type="EMBL" id="ELQ74761.1"/>
    </source>
</evidence>
<feature type="compositionally biased region" description="Low complexity" evidence="1">
    <location>
        <begin position="63"/>
        <end position="79"/>
    </location>
</feature>
<evidence type="ECO:0000256" key="3">
    <source>
        <dbReference type="SAM" id="SignalP"/>
    </source>
</evidence>
<keyword evidence="2" id="KW-0812">Transmembrane</keyword>
<keyword evidence="2" id="KW-1133">Transmembrane helix</keyword>
<evidence type="ECO:0000313" key="5">
    <source>
        <dbReference type="Proteomes" id="UP000011185"/>
    </source>
</evidence>
<accession>L7JUQ2</accession>
<gene>
    <name evidence="4" type="ORF">THOM_2322</name>
</gene>
<keyword evidence="3" id="KW-0732">Signal</keyword>
<feature type="signal peptide" evidence="3">
    <location>
        <begin position="1"/>
        <end position="25"/>
    </location>
</feature>
<feature type="transmembrane region" description="Helical" evidence="2">
    <location>
        <begin position="104"/>
        <end position="126"/>
    </location>
</feature>
<dbReference type="Proteomes" id="UP000011185">
    <property type="component" value="Unassembled WGS sequence"/>
</dbReference>
<sequence>MRIIHSSLILMLAVVLDLFLVPVGAEVKVAPPKGEEKESEGEVAKPEEPEKEKEEPETEDETAPTGDKGSGDSGKSSGSVLGMFSSEPEKGEENKSFWQRHKKTIIWCLVIFLVIIIALAVVGFILKRRKS</sequence>
<dbReference type="EMBL" id="JH994025">
    <property type="protein sequence ID" value="ELQ74761.1"/>
    <property type="molecule type" value="Genomic_DNA"/>
</dbReference>
<evidence type="ECO:0000256" key="1">
    <source>
        <dbReference type="SAM" id="MobiDB-lite"/>
    </source>
</evidence>
<dbReference type="HOGENOM" id="CLU_1929075_0_0_1"/>
<dbReference type="OMA" id="FWQRHKK"/>
<keyword evidence="5" id="KW-1185">Reference proteome</keyword>
<keyword evidence="2" id="KW-0472">Membrane</keyword>
<dbReference type="VEuPathDB" id="MicrosporidiaDB:THOM_2322"/>